<dbReference type="InterPro" id="IPR029066">
    <property type="entry name" value="PLP-binding_barrel"/>
</dbReference>
<keyword evidence="4" id="KW-0028">Amino-acid biosynthesis</keyword>
<evidence type="ECO:0000313" key="11">
    <source>
        <dbReference type="Proteomes" id="UP000070620"/>
    </source>
</evidence>
<dbReference type="PRINTS" id="PR01179">
    <property type="entry name" value="ODADCRBXLASE"/>
</dbReference>
<evidence type="ECO:0000256" key="4">
    <source>
        <dbReference type="ARBA" id="ARBA00023154"/>
    </source>
</evidence>
<feature type="active site" description="Proton donor" evidence="6">
    <location>
        <position position="335"/>
    </location>
</feature>
<dbReference type="EMBL" id="LRQV01000039">
    <property type="protein sequence ID" value="KXK61533.1"/>
    <property type="molecule type" value="Genomic_DNA"/>
</dbReference>
<dbReference type="PANTHER" id="PTHR43727">
    <property type="entry name" value="DIAMINOPIMELATE DECARBOXYLASE"/>
    <property type="match status" value="1"/>
</dbReference>
<keyword evidence="2" id="KW-0210">Decarboxylase</keyword>
<comment type="cofactor">
    <cofactor evidence="1 6">
        <name>pyridoxal 5'-phosphate</name>
        <dbReference type="ChEBI" id="CHEBI:597326"/>
    </cofactor>
</comment>
<dbReference type="Gene3D" id="2.40.37.10">
    <property type="entry name" value="Lyase, Ornithine Decarboxylase, Chain A, domain 1"/>
    <property type="match status" value="1"/>
</dbReference>
<dbReference type="Pfam" id="PF02784">
    <property type="entry name" value="Orn_Arg_deC_N"/>
    <property type="match status" value="1"/>
</dbReference>
<protein>
    <submittedName>
        <fullName evidence="10">Diaminopimelate decarboxylase</fullName>
    </submittedName>
</protein>
<accession>A0A136PT14</accession>
<dbReference type="SUPFAM" id="SSF51419">
    <property type="entry name" value="PLP-binding barrel"/>
    <property type="match status" value="1"/>
</dbReference>
<evidence type="ECO:0000259" key="8">
    <source>
        <dbReference type="Pfam" id="PF00278"/>
    </source>
</evidence>
<organism evidence="10 11">
    <name type="scientific">Micromonospora rosaria</name>
    <dbReference type="NCBI Taxonomy" id="47874"/>
    <lineage>
        <taxon>Bacteria</taxon>
        <taxon>Bacillati</taxon>
        <taxon>Actinomycetota</taxon>
        <taxon>Actinomycetes</taxon>
        <taxon>Micromonosporales</taxon>
        <taxon>Micromonosporaceae</taxon>
        <taxon>Micromonospora</taxon>
    </lineage>
</organism>
<evidence type="ECO:0000256" key="6">
    <source>
        <dbReference type="PIRSR" id="PIRSR600183-50"/>
    </source>
</evidence>
<dbReference type="InterPro" id="IPR022657">
    <property type="entry name" value="De-COase2_CS"/>
</dbReference>
<dbReference type="CDD" id="cd06828">
    <property type="entry name" value="PLPDE_III_DapDC"/>
    <property type="match status" value="1"/>
</dbReference>
<evidence type="ECO:0000313" key="10">
    <source>
        <dbReference type="EMBL" id="KXK61533.1"/>
    </source>
</evidence>
<dbReference type="PROSITE" id="PS00879">
    <property type="entry name" value="ODR_DC_2_2"/>
    <property type="match status" value="1"/>
</dbReference>
<dbReference type="Proteomes" id="UP000070620">
    <property type="component" value="Unassembled WGS sequence"/>
</dbReference>
<comment type="caution">
    <text evidence="10">The sequence shown here is derived from an EMBL/GenBank/DDBJ whole genome shotgun (WGS) entry which is preliminary data.</text>
</comment>
<keyword evidence="5" id="KW-0456">Lyase</keyword>
<evidence type="ECO:0000256" key="3">
    <source>
        <dbReference type="ARBA" id="ARBA00022898"/>
    </source>
</evidence>
<evidence type="ECO:0000256" key="1">
    <source>
        <dbReference type="ARBA" id="ARBA00001933"/>
    </source>
</evidence>
<dbReference type="GO" id="GO:0009089">
    <property type="term" value="P:lysine biosynthetic process via diaminopimelate"/>
    <property type="evidence" value="ECO:0007669"/>
    <property type="project" value="InterPro"/>
</dbReference>
<dbReference type="PRINTS" id="PR01181">
    <property type="entry name" value="DAPDCRBXLASE"/>
</dbReference>
<dbReference type="InterPro" id="IPR009006">
    <property type="entry name" value="Ala_racemase/Decarboxylase_C"/>
</dbReference>
<dbReference type="InterPro" id="IPR022653">
    <property type="entry name" value="De-COase2_pyr-phos_BS"/>
</dbReference>
<feature type="domain" description="Orn/DAP/Arg decarboxylase 2 C-terminal" evidence="8">
    <location>
        <begin position="275"/>
        <end position="362"/>
    </location>
</feature>
<keyword evidence="4" id="KW-0457">Lysine biosynthesis</keyword>
<evidence type="ECO:0000256" key="2">
    <source>
        <dbReference type="ARBA" id="ARBA00022793"/>
    </source>
</evidence>
<dbReference type="RefSeq" id="WP_067364914.1">
    <property type="nucleotide sequence ID" value="NZ_JBIUBN010000013.1"/>
</dbReference>
<keyword evidence="3 6" id="KW-0663">Pyridoxal phosphate</keyword>
<dbReference type="PANTHER" id="PTHR43727:SF2">
    <property type="entry name" value="GROUP IV DECARBOXYLASE"/>
    <property type="match status" value="1"/>
</dbReference>
<dbReference type="SUPFAM" id="SSF50621">
    <property type="entry name" value="Alanine racemase C-terminal domain-like"/>
    <property type="match status" value="1"/>
</dbReference>
<dbReference type="AlphaFoldDB" id="A0A136PT14"/>
<dbReference type="Pfam" id="PF00278">
    <property type="entry name" value="Orn_DAP_Arg_deC"/>
    <property type="match status" value="1"/>
</dbReference>
<name>A0A136PT14_9ACTN</name>
<dbReference type="InterPro" id="IPR022643">
    <property type="entry name" value="De-COase2_C"/>
</dbReference>
<evidence type="ECO:0000259" key="9">
    <source>
        <dbReference type="Pfam" id="PF02784"/>
    </source>
</evidence>
<dbReference type="Gene3D" id="3.20.20.10">
    <property type="entry name" value="Alanine racemase"/>
    <property type="match status" value="1"/>
</dbReference>
<sequence length="417" mass="45179">MPLSEAFAGRLLPLLPELVAGYGTPFHIYDQQGIVDTYRDMVGAFGTEPYRQYFAVKALPNPAVLSTLLAEGSGLDCASPVELELAERLGAGGDDVVFTSNNTTVAEYEQALKAGAVITFDDRTMLDKAERLPEVVAFRVAPHGVAARSTLMGSAAHSKFGVPVDELADTYRQARGRGARRFGIHGMICANELDLDRAVRAAVDVVELAARLAADTGIELEYVNIGGGLGIPYRPADRPIDFRAYAAAILAARRRVFGHHRPRVVSEFGRYVTGPHGVLVTRVTNRCRKGQDVVGVDASMSALMRPGYYGAYHHISLPFADGRPETLVDVVGSLCENNDKFGIDRLLPDPVEGDVALVHDTGAHGHAMGFTYNGRLRPAELMLTTAGEVVEIRRAETFDDYLATARWTPAPIMEVTR</sequence>
<keyword evidence="11" id="KW-1185">Reference proteome</keyword>
<dbReference type="GO" id="GO:0008836">
    <property type="term" value="F:diaminopimelate decarboxylase activity"/>
    <property type="evidence" value="ECO:0007669"/>
    <property type="project" value="InterPro"/>
</dbReference>
<evidence type="ECO:0000256" key="7">
    <source>
        <dbReference type="RuleBase" id="RU003737"/>
    </source>
</evidence>
<dbReference type="InterPro" id="IPR002986">
    <property type="entry name" value="DAP_deCOOHase_LysA"/>
</dbReference>
<dbReference type="InterPro" id="IPR022644">
    <property type="entry name" value="De-COase2_N"/>
</dbReference>
<proteinExistence type="inferred from homology"/>
<reference evidence="10 11" key="1">
    <citation type="submission" date="2016-01" db="EMBL/GenBank/DDBJ databases">
        <title>Whole genome sequence and analysis of Micromonospora rosaria DSM 803, which can produce antibacterial substance rosamicin.</title>
        <authorList>
            <person name="Yang H."/>
            <person name="He X."/>
            <person name="Zhu D."/>
        </authorList>
    </citation>
    <scope>NUCLEOTIDE SEQUENCE [LARGE SCALE GENOMIC DNA]</scope>
    <source>
        <strain evidence="10 11">DSM 803</strain>
    </source>
</reference>
<evidence type="ECO:0000256" key="5">
    <source>
        <dbReference type="ARBA" id="ARBA00023239"/>
    </source>
</evidence>
<dbReference type="PROSITE" id="PS00878">
    <property type="entry name" value="ODR_DC_2_1"/>
    <property type="match status" value="1"/>
</dbReference>
<gene>
    <name evidence="10" type="ORF">AWW66_13170</name>
</gene>
<feature type="domain" description="Orn/DAP/Arg decarboxylase 2 N-terminal" evidence="9">
    <location>
        <begin position="34"/>
        <end position="273"/>
    </location>
</feature>
<dbReference type="OrthoDB" id="9802241at2"/>
<dbReference type="InterPro" id="IPR000183">
    <property type="entry name" value="Orn/DAP/Arg_de-COase"/>
</dbReference>
<comment type="similarity">
    <text evidence="7">Belongs to the Orn/Lys/Arg decarboxylase class-II family.</text>
</comment>
<feature type="modified residue" description="N6-(pyridoxal phosphate)lysine" evidence="6">
    <location>
        <position position="57"/>
    </location>
</feature>